<organism evidence="1 3">
    <name type="scientific">Medicago truncatula</name>
    <name type="common">Barrel medic</name>
    <name type="synonym">Medicago tribuloides</name>
    <dbReference type="NCBI Taxonomy" id="3880"/>
    <lineage>
        <taxon>Eukaryota</taxon>
        <taxon>Viridiplantae</taxon>
        <taxon>Streptophyta</taxon>
        <taxon>Embryophyta</taxon>
        <taxon>Tracheophyta</taxon>
        <taxon>Spermatophyta</taxon>
        <taxon>Magnoliopsida</taxon>
        <taxon>eudicotyledons</taxon>
        <taxon>Gunneridae</taxon>
        <taxon>Pentapetalae</taxon>
        <taxon>rosids</taxon>
        <taxon>fabids</taxon>
        <taxon>Fabales</taxon>
        <taxon>Fabaceae</taxon>
        <taxon>Papilionoideae</taxon>
        <taxon>50 kb inversion clade</taxon>
        <taxon>NPAAA clade</taxon>
        <taxon>Hologalegina</taxon>
        <taxon>IRL clade</taxon>
        <taxon>Trifolieae</taxon>
        <taxon>Medicago</taxon>
    </lineage>
</organism>
<dbReference type="EnsemblPlants" id="KEH16190">
    <property type="protein sequence ID" value="KEH16190"/>
    <property type="gene ID" value="MTR_0285s0020"/>
</dbReference>
<keyword evidence="3" id="KW-1185">Reference proteome</keyword>
<dbReference type="EMBL" id="KL403010">
    <property type="protein sequence ID" value="KEH16190.1"/>
    <property type="molecule type" value="Genomic_DNA"/>
</dbReference>
<evidence type="ECO:0008006" key="4">
    <source>
        <dbReference type="Google" id="ProtNLM"/>
    </source>
</evidence>
<dbReference type="Proteomes" id="UP000002051">
    <property type="component" value="Unassembled WGS sequence"/>
</dbReference>
<dbReference type="AlphaFoldDB" id="A0A072TRJ8"/>
<sequence>MTLSILLNVHEYISHNLHASVADFIDDGIWRMPNSVQLAFPTISSIVQQISIPIDDVEDKLVWHNLDNGELSLKEAYSIKSLVGSNTSKADSPDIREFSILKYFRVPIHPPKAPQIKEVIWFPPIFNWIKVNTDGVASRNPNNAFAGGIFINKEGICLGCFAQNLGNTNACNA</sequence>
<evidence type="ECO:0000313" key="2">
    <source>
        <dbReference type="EnsemblPlants" id="KEH16190"/>
    </source>
</evidence>
<evidence type="ECO:0000313" key="3">
    <source>
        <dbReference type="Proteomes" id="UP000002051"/>
    </source>
</evidence>
<protein>
    <recommendedName>
        <fullName evidence="4">RNase H type-1 domain-containing protein</fullName>
    </recommendedName>
</protein>
<reference evidence="2" key="3">
    <citation type="submission" date="2015-06" db="UniProtKB">
        <authorList>
            <consortium name="EnsemblPlants"/>
        </authorList>
    </citation>
    <scope>IDENTIFICATION</scope>
    <source>
        <strain evidence="2">cv. Jemalong A17</strain>
    </source>
</reference>
<reference evidence="1 3" key="2">
    <citation type="journal article" date="2014" name="BMC Genomics">
        <title>An improved genome release (version Mt4.0) for the model legume Medicago truncatula.</title>
        <authorList>
            <person name="Tang H."/>
            <person name="Krishnakumar V."/>
            <person name="Bidwell S."/>
            <person name="Rosen B."/>
            <person name="Chan A."/>
            <person name="Zhou S."/>
            <person name="Gentzbittel L."/>
            <person name="Childs K.L."/>
            <person name="Yandell M."/>
            <person name="Gundlach H."/>
            <person name="Mayer K.F."/>
            <person name="Schwartz D.C."/>
            <person name="Town C.D."/>
        </authorList>
    </citation>
    <scope>GENOME REANNOTATION</scope>
    <source>
        <strain evidence="1">A17</strain>
        <strain evidence="2 3">cv. Jemalong A17</strain>
    </source>
</reference>
<evidence type="ECO:0000313" key="1">
    <source>
        <dbReference type="EMBL" id="KEH16190.1"/>
    </source>
</evidence>
<proteinExistence type="predicted"/>
<accession>A0A072TRJ8</accession>
<gene>
    <name evidence="1" type="ORF">MTR_0285s0020</name>
</gene>
<name>A0A072TRJ8_MEDTR</name>
<reference evidence="1 3" key="1">
    <citation type="journal article" date="2011" name="Nature">
        <title>The Medicago genome provides insight into the evolution of rhizobial symbioses.</title>
        <authorList>
            <person name="Young N.D."/>
            <person name="Debelle F."/>
            <person name="Oldroyd G.E."/>
            <person name="Geurts R."/>
            <person name="Cannon S.B."/>
            <person name="Udvardi M.K."/>
            <person name="Benedito V.A."/>
            <person name="Mayer K.F."/>
            <person name="Gouzy J."/>
            <person name="Schoof H."/>
            <person name="Van de Peer Y."/>
            <person name="Proost S."/>
            <person name="Cook D.R."/>
            <person name="Meyers B.C."/>
            <person name="Spannagl M."/>
            <person name="Cheung F."/>
            <person name="De Mita S."/>
            <person name="Krishnakumar V."/>
            <person name="Gundlach H."/>
            <person name="Zhou S."/>
            <person name="Mudge J."/>
            <person name="Bharti A.K."/>
            <person name="Murray J.D."/>
            <person name="Naoumkina M.A."/>
            <person name="Rosen B."/>
            <person name="Silverstein K.A."/>
            <person name="Tang H."/>
            <person name="Rombauts S."/>
            <person name="Zhao P.X."/>
            <person name="Zhou P."/>
            <person name="Barbe V."/>
            <person name="Bardou P."/>
            <person name="Bechner M."/>
            <person name="Bellec A."/>
            <person name="Berger A."/>
            <person name="Berges H."/>
            <person name="Bidwell S."/>
            <person name="Bisseling T."/>
            <person name="Choisne N."/>
            <person name="Couloux A."/>
            <person name="Denny R."/>
            <person name="Deshpande S."/>
            <person name="Dai X."/>
            <person name="Doyle J.J."/>
            <person name="Dudez A.M."/>
            <person name="Farmer A.D."/>
            <person name="Fouteau S."/>
            <person name="Franken C."/>
            <person name="Gibelin C."/>
            <person name="Gish J."/>
            <person name="Goldstein S."/>
            <person name="Gonzalez A.J."/>
            <person name="Green P.J."/>
            <person name="Hallab A."/>
            <person name="Hartog M."/>
            <person name="Hua A."/>
            <person name="Humphray S.J."/>
            <person name="Jeong D.H."/>
            <person name="Jing Y."/>
            <person name="Jocker A."/>
            <person name="Kenton S.M."/>
            <person name="Kim D.J."/>
            <person name="Klee K."/>
            <person name="Lai H."/>
            <person name="Lang C."/>
            <person name="Lin S."/>
            <person name="Macmil S.L."/>
            <person name="Magdelenat G."/>
            <person name="Matthews L."/>
            <person name="McCorrison J."/>
            <person name="Monaghan E.L."/>
            <person name="Mun J.H."/>
            <person name="Najar F.Z."/>
            <person name="Nicholson C."/>
            <person name="Noirot C."/>
            <person name="O'Bleness M."/>
            <person name="Paule C.R."/>
            <person name="Poulain J."/>
            <person name="Prion F."/>
            <person name="Qin B."/>
            <person name="Qu C."/>
            <person name="Retzel E.F."/>
            <person name="Riddle C."/>
            <person name="Sallet E."/>
            <person name="Samain S."/>
            <person name="Samson N."/>
            <person name="Sanders I."/>
            <person name="Saurat O."/>
            <person name="Scarpelli C."/>
            <person name="Schiex T."/>
            <person name="Segurens B."/>
            <person name="Severin A.J."/>
            <person name="Sherrier D.J."/>
            <person name="Shi R."/>
            <person name="Sims S."/>
            <person name="Singer S.R."/>
            <person name="Sinharoy S."/>
            <person name="Sterck L."/>
            <person name="Viollet A."/>
            <person name="Wang B.B."/>
            <person name="Wang K."/>
            <person name="Wang M."/>
            <person name="Wang X."/>
            <person name="Warfsmann J."/>
            <person name="Weissenbach J."/>
            <person name="White D.D."/>
            <person name="White J.D."/>
            <person name="Wiley G.B."/>
            <person name="Wincker P."/>
            <person name="Xing Y."/>
            <person name="Yang L."/>
            <person name="Yao Z."/>
            <person name="Ying F."/>
            <person name="Zhai J."/>
            <person name="Zhou L."/>
            <person name="Zuber A."/>
            <person name="Denarie J."/>
            <person name="Dixon R.A."/>
            <person name="May G.D."/>
            <person name="Schwartz D.C."/>
            <person name="Rogers J."/>
            <person name="Quetier F."/>
            <person name="Town C.D."/>
            <person name="Roe B.A."/>
        </authorList>
    </citation>
    <scope>NUCLEOTIDE SEQUENCE [LARGE SCALE GENOMIC DNA]</scope>
    <source>
        <strain evidence="1">A17</strain>
        <strain evidence="2 3">cv. Jemalong A17</strain>
    </source>
</reference>
<dbReference type="HOGENOM" id="CLU_1549908_0_0_1"/>